<feature type="compositionally biased region" description="Basic and acidic residues" evidence="7">
    <location>
        <begin position="578"/>
        <end position="589"/>
    </location>
</feature>
<feature type="region of interest" description="Disordered" evidence="7">
    <location>
        <begin position="67"/>
        <end position="206"/>
    </location>
</feature>
<feature type="compositionally biased region" description="Basic residues" evidence="7">
    <location>
        <begin position="723"/>
        <end position="735"/>
    </location>
</feature>
<dbReference type="GO" id="GO:0005634">
    <property type="term" value="C:nucleus"/>
    <property type="evidence" value="ECO:0007669"/>
    <property type="project" value="TreeGrafter"/>
</dbReference>
<evidence type="ECO:0000256" key="1">
    <source>
        <dbReference type="ARBA" id="ARBA00022722"/>
    </source>
</evidence>
<accession>A0A316ULU1</accession>
<organism evidence="8 9">
    <name type="scientific">Jaminaea rosea</name>
    <dbReference type="NCBI Taxonomy" id="1569628"/>
    <lineage>
        <taxon>Eukaryota</taxon>
        <taxon>Fungi</taxon>
        <taxon>Dikarya</taxon>
        <taxon>Basidiomycota</taxon>
        <taxon>Ustilaginomycotina</taxon>
        <taxon>Exobasidiomycetes</taxon>
        <taxon>Microstromatales</taxon>
        <taxon>Microstromatales incertae sedis</taxon>
        <taxon>Jaminaea</taxon>
    </lineage>
</organism>
<evidence type="ECO:0000313" key="8">
    <source>
        <dbReference type="EMBL" id="PWN25914.1"/>
    </source>
</evidence>
<dbReference type="NCBIfam" id="TIGR00629">
    <property type="entry name" value="uvde"/>
    <property type="match status" value="1"/>
</dbReference>
<evidence type="ECO:0000256" key="7">
    <source>
        <dbReference type="SAM" id="MobiDB-lite"/>
    </source>
</evidence>
<feature type="compositionally biased region" description="Acidic residues" evidence="7">
    <location>
        <begin position="689"/>
        <end position="700"/>
    </location>
</feature>
<keyword evidence="6" id="KW-0234">DNA repair</keyword>
<dbReference type="SUPFAM" id="SSF51658">
    <property type="entry name" value="Xylose isomerase-like"/>
    <property type="match status" value="1"/>
</dbReference>
<feature type="compositionally biased region" description="Basic and acidic residues" evidence="7">
    <location>
        <begin position="744"/>
        <end position="754"/>
    </location>
</feature>
<dbReference type="PANTHER" id="PTHR31290">
    <property type="entry name" value="UV-DAMAGE ENDONUCLEASE"/>
    <property type="match status" value="1"/>
</dbReference>
<evidence type="ECO:0000256" key="2">
    <source>
        <dbReference type="ARBA" id="ARBA00022759"/>
    </source>
</evidence>
<keyword evidence="1" id="KW-0540">Nuclease</keyword>
<sequence length="773" mass="85078">MLSRLFGRLCIHATTTTRSRASALSLSPHRHATYTTLTSRIAAMPSVVEARRSSRRSISNATAKTAAALADVSDSDDMSATPPPAPKRKRGRPSAAAAAAAAAAASKAAPSIQSSPGTPDTQHTYEGNTDGDASASFSPTSSALSSPEPEVSSSSPRTAGKSKSKSKSTPTKSNAIVADEPELDSDGEPVRRAKNGRKLPKKKAKKEKVYIIPEVAEYRDFSKEYRPEDIVAQQQRSAGFRGRLGYACLNTVLRTQDPPIFSSRTARLKTIDEKGLDFVKDLARQNTRDIIPMLRWNAEHGIRFMRLSSEIFPFAGHATHGYSPDCAREELAEAGRVARELNHRLTMHPGQFVQLGSPNENVVTASIRDLEVHAAVLDLMGMDQDSVMIIHGGGVYGDRAATLERMRTNIRDKLPEFVRRRLVLENDEIMWAAEELLPVCEEFDIPMVFDFHHDMLRPSAKSPRELMPQLLALFQRRGIKPKFHLSHPRPGSRNLRERRAHADRCMSLPLDLPADADLMIEAKDKEQAVFELFRVYKLFDVPHKALRPPADDISAATSGRRRVLNGSGGTVAEDGGEEPAKLTAQEKESEQVRKSIEHAKKIAAKHGRKWEGPEWIDPNERTGSVLSTAQTIEIMEREAAEIREELGRRSGRSMSEIREEVEDRVEGKDRPGRVKRGAAAAAEKAAMKEEEEGGDDEDERPDATEREVPGEEEGVPYTPKTPPPKKRAAPKKGGRGKQSNGGEVVEKDHAENPKLKVPIIAPSSAENVERVLS</sequence>
<dbReference type="AlphaFoldDB" id="A0A316ULU1"/>
<dbReference type="Gene3D" id="3.20.20.150">
    <property type="entry name" value="Divalent-metal-dependent TIM barrel enzymes"/>
    <property type="match status" value="1"/>
</dbReference>
<dbReference type="InterPro" id="IPR004601">
    <property type="entry name" value="UvdE"/>
</dbReference>
<keyword evidence="2 8" id="KW-0255">Endonuclease</keyword>
<feature type="compositionally biased region" description="Low complexity" evidence="7">
    <location>
        <begin position="93"/>
        <end position="111"/>
    </location>
</feature>
<proteinExistence type="predicted"/>
<evidence type="ECO:0000256" key="5">
    <source>
        <dbReference type="ARBA" id="ARBA00022801"/>
    </source>
</evidence>
<dbReference type="EMBL" id="KZ819673">
    <property type="protein sequence ID" value="PWN25914.1"/>
    <property type="molecule type" value="Genomic_DNA"/>
</dbReference>
<dbReference type="GO" id="GO:0005739">
    <property type="term" value="C:mitochondrion"/>
    <property type="evidence" value="ECO:0007669"/>
    <property type="project" value="TreeGrafter"/>
</dbReference>
<dbReference type="GO" id="GO:0004519">
    <property type="term" value="F:endonuclease activity"/>
    <property type="evidence" value="ECO:0007669"/>
    <property type="project" value="UniProtKB-KW"/>
</dbReference>
<dbReference type="GeneID" id="37028481"/>
<evidence type="ECO:0000313" key="9">
    <source>
        <dbReference type="Proteomes" id="UP000245884"/>
    </source>
</evidence>
<dbReference type="GO" id="GO:0009411">
    <property type="term" value="P:response to UV"/>
    <property type="evidence" value="ECO:0007669"/>
    <property type="project" value="InterPro"/>
</dbReference>
<evidence type="ECO:0000256" key="4">
    <source>
        <dbReference type="ARBA" id="ARBA00022769"/>
    </source>
</evidence>
<dbReference type="PANTHER" id="PTHR31290:SF5">
    <property type="entry name" value="UV-DAMAGE ENDONUCLEASE"/>
    <property type="match status" value="1"/>
</dbReference>
<dbReference type="Proteomes" id="UP000245884">
    <property type="component" value="Unassembled WGS sequence"/>
</dbReference>
<dbReference type="GO" id="GO:0016787">
    <property type="term" value="F:hydrolase activity"/>
    <property type="evidence" value="ECO:0007669"/>
    <property type="project" value="UniProtKB-KW"/>
</dbReference>
<dbReference type="STRING" id="1569628.A0A316ULU1"/>
<reference evidence="8 9" key="1">
    <citation type="journal article" date="2018" name="Mol. Biol. Evol.">
        <title>Broad Genomic Sampling Reveals a Smut Pathogenic Ancestry of the Fungal Clade Ustilaginomycotina.</title>
        <authorList>
            <person name="Kijpornyongpan T."/>
            <person name="Mondo S.J."/>
            <person name="Barry K."/>
            <person name="Sandor L."/>
            <person name="Lee J."/>
            <person name="Lipzen A."/>
            <person name="Pangilinan J."/>
            <person name="LaButti K."/>
            <person name="Hainaut M."/>
            <person name="Henrissat B."/>
            <person name="Grigoriev I.V."/>
            <person name="Spatafora J.W."/>
            <person name="Aime M.C."/>
        </authorList>
    </citation>
    <scope>NUCLEOTIDE SEQUENCE [LARGE SCALE GENOMIC DNA]</scope>
    <source>
        <strain evidence="8 9">MCA 5214</strain>
    </source>
</reference>
<dbReference type="GO" id="GO:0006289">
    <property type="term" value="P:nucleotide-excision repair"/>
    <property type="evidence" value="ECO:0007669"/>
    <property type="project" value="InterPro"/>
</dbReference>
<dbReference type="InterPro" id="IPR036237">
    <property type="entry name" value="Xyl_isomerase-like_sf"/>
</dbReference>
<protein>
    <submittedName>
        <fullName evidence="8">UV-endonuclease UvdE</fullName>
    </submittedName>
</protein>
<keyword evidence="5" id="KW-0378">Hydrolase</keyword>
<dbReference type="OrthoDB" id="541883at2759"/>
<gene>
    <name evidence="8" type="ORF">BDZ90DRAFT_233518</name>
</gene>
<name>A0A316ULU1_9BASI</name>
<evidence type="ECO:0000256" key="6">
    <source>
        <dbReference type="ARBA" id="ARBA00023204"/>
    </source>
</evidence>
<feature type="compositionally biased region" description="Low complexity" evidence="7">
    <location>
        <begin position="133"/>
        <end position="156"/>
    </location>
</feature>
<feature type="region of interest" description="Disordered" evidence="7">
    <location>
        <begin position="559"/>
        <end position="589"/>
    </location>
</feature>
<dbReference type="GO" id="GO:0043504">
    <property type="term" value="P:mitochondrial DNA repair"/>
    <property type="evidence" value="ECO:0007669"/>
    <property type="project" value="TreeGrafter"/>
</dbReference>
<keyword evidence="9" id="KW-1185">Reference proteome</keyword>
<keyword evidence="4" id="KW-0228">DNA excision</keyword>
<feature type="region of interest" description="Disordered" evidence="7">
    <location>
        <begin position="644"/>
        <end position="773"/>
    </location>
</feature>
<keyword evidence="3" id="KW-0227">DNA damage</keyword>
<evidence type="ECO:0000256" key="3">
    <source>
        <dbReference type="ARBA" id="ARBA00022763"/>
    </source>
</evidence>
<feature type="compositionally biased region" description="Basic residues" evidence="7">
    <location>
        <begin position="192"/>
        <end position="206"/>
    </location>
</feature>
<dbReference type="RefSeq" id="XP_025360526.1">
    <property type="nucleotide sequence ID" value="XM_025506658.1"/>
</dbReference>
<dbReference type="Pfam" id="PF03851">
    <property type="entry name" value="UvdE"/>
    <property type="match status" value="1"/>
</dbReference>
<feature type="compositionally biased region" description="Polar residues" evidence="7">
    <location>
        <begin position="112"/>
        <end position="127"/>
    </location>
</feature>